<accession>A0A4R0XRU7</accession>
<reference evidence="2 3" key="1">
    <citation type="submission" date="2018-02" db="EMBL/GenBank/DDBJ databases">
        <title>Mycoplasma marinum and Mycoplasma todarodis sp. nov., moderately halophilic and psychrotolerant mycoplasmas isolated from cephalopods.</title>
        <authorList>
            <person name="Viver T."/>
        </authorList>
    </citation>
    <scope>NUCLEOTIDE SEQUENCE [LARGE SCALE GENOMIC DNA]</scope>
    <source>
        <strain evidence="2 3">5H</strain>
    </source>
</reference>
<dbReference type="RefSeq" id="WP_131613268.1">
    <property type="nucleotide sequence ID" value="NZ_PSZP01000005.1"/>
</dbReference>
<gene>
    <name evidence="2" type="ORF">C4B25_01335</name>
</gene>
<proteinExistence type="predicted"/>
<evidence type="ECO:0000313" key="2">
    <source>
        <dbReference type="EMBL" id="TCG11605.1"/>
    </source>
</evidence>
<keyword evidence="3" id="KW-1185">Reference proteome</keyword>
<name>A0A4R0XRU7_9MOLU</name>
<keyword evidence="1" id="KW-1133">Transmembrane helix</keyword>
<comment type="caution">
    <text evidence="2">The sequence shown here is derived from an EMBL/GenBank/DDBJ whole genome shotgun (WGS) entry which is preliminary data.</text>
</comment>
<evidence type="ECO:0000256" key="1">
    <source>
        <dbReference type="SAM" id="Phobius"/>
    </source>
</evidence>
<keyword evidence="1" id="KW-0472">Membrane</keyword>
<feature type="transmembrane region" description="Helical" evidence="1">
    <location>
        <begin position="21"/>
        <end position="41"/>
    </location>
</feature>
<dbReference type="Proteomes" id="UP000291072">
    <property type="component" value="Unassembled WGS sequence"/>
</dbReference>
<organism evidence="2 3">
    <name type="scientific">Mycoplasma todarodis</name>
    <dbReference type="NCBI Taxonomy" id="1937191"/>
    <lineage>
        <taxon>Bacteria</taxon>
        <taxon>Bacillati</taxon>
        <taxon>Mycoplasmatota</taxon>
        <taxon>Mollicutes</taxon>
        <taxon>Mycoplasmataceae</taxon>
        <taxon>Mycoplasma</taxon>
    </lineage>
</organism>
<dbReference type="EMBL" id="PSZP01000005">
    <property type="protein sequence ID" value="TCG11605.1"/>
    <property type="molecule type" value="Genomic_DNA"/>
</dbReference>
<keyword evidence="1" id="KW-0812">Transmembrane</keyword>
<evidence type="ECO:0000313" key="3">
    <source>
        <dbReference type="Proteomes" id="UP000291072"/>
    </source>
</evidence>
<sequence>MNEFEEEKKPKRFNKRVKKNIAIGVLTVSALTAATVCAIQFSSQEQPGKVRAVNFQWESFNLNDKKNIEQNQNKARKALVREFCLALLDYQKELQEALDDPKTNWSNVKSTSFSIGGSIVGGIETIASTKEEAVAALKEIEGYLANGNGPGSTNKKLNTHFHNENLKRTLDDLKEELKNHDIPVYENE</sequence>
<dbReference type="AlphaFoldDB" id="A0A4R0XRU7"/>
<protein>
    <submittedName>
        <fullName evidence="2">Uncharacterized protein</fullName>
    </submittedName>
</protein>